<keyword evidence="3 9" id="KW-1003">Cell membrane</keyword>
<dbReference type="Pfam" id="PF00584">
    <property type="entry name" value="SecE"/>
    <property type="match status" value="1"/>
</dbReference>
<proteinExistence type="inferred from homology"/>
<dbReference type="PANTHER" id="PTHR33910">
    <property type="entry name" value="PROTEIN TRANSLOCASE SUBUNIT SECE"/>
    <property type="match status" value="1"/>
</dbReference>
<keyword evidence="4 9" id="KW-0812">Transmembrane</keyword>
<organism evidence="10 11">
    <name type="scientific">Rudaeicoccus suwonensis</name>
    <dbReference type="NCBI Taxonomy" id="657409"/>
    <lineage>
        <taxon>Bacteria</taxon>
        <taxon>Bacillati</taxon>
        <taxon>Actinomycetota</taxon>
        <taxon>Actinomycetes</taxon>
        <taxon>Micrococcales</taxon>
        <taxon>Dermacoccaceae</taxon>
        <taxon>Rudaeicoccus</taxon>
    </lineage>
</organism>
<evidence type="ECO:0000313" key="11">
    <source>
        <dbReference type="Proteomes" id="UP000318297"/>
    </source>
</evidence>
<evidence type="ECO:0000256" key="8">
    <source>
        <dbReference type="ARBA" id="ARBA00023136"/>
    </source>
</evidence>
<dbReference type="GO" id="GO:0065002">
    <property type="term" value="P:intracellular protein transmembrane transport"/>
    <property type="evidence" value="ECO:0007669"/>
    <property type="project" value="UniProtKB-UniRule"/>
</dbReference>
<keyword evidence="8 9" id="KW-0472">Membrane</keyword>
<keyword evidence="2 9" id="KW-0813">Transport</keyword>
<dbReference type="HAMAP" id="MF_00422">
    <property type="entry name" value="SecE"/>
    <property type="match status" value="1"/>
</dbReference>
<evidence type="ECO:0000256" key="9">
    <source>
        <dbReference type="HAMAP-Rule" id="MF_00422"/>
    </source>
</evidence>
<evidence type="ECO:0000256" key="3">
    <source>
        <dbReference type="ARBA" id="ARBA00022475"/>
    </source>
</evidence>
<gene>
    <name evidence="9" type="primary">secE</name>
    <name evidence="10" type="ORF">BKA23_0386</name>
</gene>
<protein>
    <recommendedName>
        <fullName evidence="9">Protein translocase subunit SecE</fullName>
    </recommendedName>
</protein>
<keyword evidence="6 9" id="KW-1133">Transmembrane helix</keyword>
<feature type="transmembrane region" description="Helical" evidence="9">
    <location>
        <begin position="47"/>
        <end position="68"/>
    </location>
</feature>
<dbReference type="EMBL" id="VIVQ01000001">
    <property type="protein sequence ID" value="TWE11607.1"/>
    <property type="molecule type" value="Genomic_DNA"/>
</dbReference>
<name>A0A561E7K8_9MICO</name>
<keyword evidence="7 9" id="KW-0811">Translocation</keyword>
<evidence type="ECO:0000256" key="2">
    <source>
        <dbReference type="ARBA" id="ARBA00022448"/>
    </source>
</evidence>
<comment type="subunit">
    <text evidence="9">Component of the Sec protein translocase complex. Heterotrimer consisting of SecY, SecE and SecG subunits. The heterotrimers can form oligomers, although 1 heterotrimer is thought to be able to translocate proteins. Interacts with the ribosome. Interacts with SecDF, and other proteins may be involved. Interacts with SecA.</text>
</comment>
<dbReference type="GO" id="GO:0043952">
    <property type="term" value="P:protein transport by the Sec complex"/>
    <property type="evidence" value="ECO:0007669"/>
    <property type="project" value="UniProtKB-UniRule"/>
</dbReference>
<keyword evidence="5 9" id="KW-0653">Protein transport</keyword>
<dbReference type="Gene3D" id="1.20.5.1030">
    <property type="entry name" value="Preprotein translocase secy subunit"/>
    <property type="match status" value="1"/>
</dbReference>
<dbReference type="PANTHER" id="PTHR33910:SF1">
    <property type="entry name" value="PROTEIN TRANSLOCASE SUBUNIT SECE"/>
    <property type="match status" value="1"/>
</dbReference>
<evidence type="ECO:0000313" key="10">
    <source>
        <dbReference type="EMBL" id="TWE11607.1"/>
    </source>
</evidence>
<dbReference type="Proteomes" id="UP000318297">
    <property type="component" value="Unassembled WGS sequence"/>
</dbReference>
<keyword evidence="11" id="KW-1185">Reference proteome</keyword>
<dbReference type="InterPro" id="IPR038379">
    <property type="entry name" value="SecE_sf"/>
</dbReference>
<comment type="subcellular location">
    <subcellularLocation>
        <location evidence="9">Cell membrane</location>
        <topology evidence="9">Single-pass membrane protein</topology>
    </subcellularLocation>
    <subcellularLocation>
        <location evidence="1">Membrane</location>
    </subcellularLocation>
</comment>
<comment type="function">
    <text evidence="9">Essential subunit of the Sec protein translocation channel SecYEG. Clamps together the 2 halves of SecY. May contact the channel plug during translocation.</text>
</comment>
<evidence type="ECO:0000256" key="4">
    <source>
        <dbReference type="ARBA" id="ARBA00022692"/>
    </source>
</evidence>
<accession>A0A561E7K8</accession>
<comment type="caution">
    <text evidence="10">The sequence shown here is derived from an EMBL/GenBank/DDBJ whole genome shotgun (WGS) entry which is preliminary data.</text>
</comment>
<reference evidence="10 11" key="1">
    <citation type="submission" date="2019-06" db="EMBL/GenBank/DDBJ databases">
        <title>Sequencing the genomes of 1000 actinobacteria strains.</title>
        <authorList>
            <person name="Klenk H.-P."/>
        </authorList>
    </citation>
    <scope>NUCLEOTIDE SEQUENCE [LARGE SCALE GENOMIC DNA]</scope>
    <source>
        <strain evidence="10 11">DSM 19560</strain>
    </source>
</reference>
<dbReference type="GO" id="GO:0006605">
    <property type="term" value="P:protein targeting"/>
    <property type="evidence" value="ECO:0007669"/>
    <property type="project" value="UniProtKB-UniRule"/>
</dbReference>
<dbReference type="AlphaFoldDB" id="A0A561E7K8"/>
<comment type="similarity">
    <text evidence="9">Belongs to the SecE/SEC61-gamma family.</text>
</comment>
<evidence type="ECO:0000256" key="7">
    <source>
        <dbReference type="ARBA" id="ARBA00023010"/>
    </source>
</evidence>
<dbReference type="RefSeq" id="WP_170226328.1">
    <property type="nucleotide sequence ID" value="NZ_VIVQ01000001.1"/>
</dbReference>
<dbReference type="InterPro" id="IPR001901">
    <property type="entry name" value="Translocase_SecE/Sec61-g"/>
</dbReference>
<dbReference type="NCBIfam" id="TIGR00964">
    <property type="entry name" value="secE_bact"/>
    <property type="match status" value="1"/>
</dbReference>
<dbReference type="GO" id="GO:0005886">
    <property type="term" value="C:plasma membrane"/>
    <property type="evidence" value="ECO:0007669"/>
    <property type="project" value="UniProtKB-SubCell"/>
</dbReference>
<evidence type="ECO:0000256" key="6">
    <source>
        <dbReference type="ARBA" id="ARBA00022989"/>
    </source>
</evidence>
<dbReference type="InterPro" id="IPR005807">
    <property type="entry name" value="SecE_bac"/>
</dbReference>
<evidence type="ECO:0000256" key="5">
    <source>
        <dbReference type="ARBA" id="ARBA00022927"/>
    </source>
</evidence>
<sequence length="81" mass="8955">MSTSTAPTRGSADDTSAARGIFGKIILFIRQVIDEMRKVVVPTRDELVNYTIALLVFLLLMMAFVVGIDQLIIHAVSWVFA</sequence>
<dbReference type="GO" id="GO:0009306">
    <property type="term" value="P:protein secretion"/>
    <property type="evidence" value="ECO:0007669"/>
    <property type="project" value="UniProtKB-UniRule"/>
</dbReference>
<dbReference type="GO" id="GO:0008320">
    <property type="term" value="F:protein transmembrane transporter activity"/>
    <property type="evidence" value="ECO:0007669"/>
    <property type="project" value="UniProtKB-UniRule"/>
</dbReference>
<evidence type="ECO:0000256" key="1">
    <source>
        <dbReference type="ARBA" id="ARBA00004370"/>
    </source>
</evidence>